<gene>
    <name evidence="4" type="primary">gpmA_2</name>
    <name evidence="4" type="ORF">QX99_01326</name>
</gene>
<dbReference type="InterPro" id="IPR029033">
    <property type="entry name" value="His_PPase_superfam"/>
</dbReference>
<dbReference type="InterPro" id="IPR013078">
    <property type="entry name" value="His_Pase_superF_clade-1"/>
</dbReference>
<dbReference type="SUPFAM" id="SSF53254">
    <property type="entry name" value="Phosphoglycerate mutase-like"/>
    <property type="match status" value="1"/>
</dbReference>
<proteinExistence type="predicted"/>
<accession>A0A0D1LNQ7</accession>
<dbReference type="GO" id="GO:0004331">
    <property type="term" value="F:fructose-2,6-bisphosphate 2-phosphatase activity"/>
    <property type="evidence" value="ECO:0007669"/>
    <property type="project" value="TreeGrafter"/>
</dbReference>
<feature type="active site" description="Proton donor/acceptor" evidence="2">
    <location>
        <position position="87"/>
    </location>
</feature>
<dbReference type="GO" id="GO:0005829">
    <property type="term" value="C:cytosol"/>
    <property type="evidence" value="ECO:0007669"/>
    <property type="project" value="TreeGrafter"/>
</dbReference>
<dbReference type="GO" id="GO:0045820">
    <property type="term" value="P:negative regulation of glycolytic process"/>
    <property type="evidence" value="ECO:0007669"/>
    <property type="project" value="TreeGrafter"/>
</dbReference>
<keyword evidence="5" id="KW-1185">Reference proteome</keyword>
<dbReference type="PATRIC" id="fig|137591.25.peg.1297"/>
<dbReference type="eggNOG" id="COG0406">
    <property type="taxonomic scope" value="Bacteria"/>
</dbReference>
<dbReference type="Gene3D" id="3.40.50.1240">
    <property type="entry name" value="Phosphoglycerate mutase-like"/>
    <property type="match status" value="1"/>
</dbReference>
<evidence type="ECO:0000256" key="3">
    <source>
        <dbReference type="PIRSR" id="PIRSR613078-2"/>
    </source>
</evidence>
<evidence type="ECO:0000256" key="2">
    <source>
        <dbReference type="PIRSR" id="PIRSR613078-1"/>
    </source>
</evidence>
<dbReference type="SMART" id="SM00855">
    <property type="entry name" value="PGAM"/>
    <property type="match status" value="1"/>
</dbReference>
<feature type="binding site" evidence="3">
    <location>
        <begin position="9"/>
        <end position="16"/>
    </location>
    <ligand>
        <name>substrate</name>
    </ligand>
</feature>
<dbReference type="Proteomes" id="UP000032287">
    <property type="component" value="Unassembled WGS sequence"/>
</dbReference>
<dbReference type="PANTHER" id="PTHR46517">
    <property type="entry name" value="FRUCTOSE-2,6-BISPHOSPHATASE TIGAR"/>
    <property type="match status" value="1"/>
</dbReference>
<reference evidence="4 5" key="1">
    <citation type="journal article" date="2015" name="Microbiology (Mosc.)">
        <title>Genomics of the Weissella cibaria species with an examination of its metabolic traits.</title>
        <authorList>
            <person name="Lynch K.M."/>
            <person name="Lucid A."/>
            <person name="Arendt E.K."/>
            <person name="Sleator R.D."/>
            <person name="Lucey B."/>
            <person name="Coffey A."/>
        </authorList>
    </citation>
    <scope>NUCLEOTIDE SEQUENCE [LARGE SCALE GENOMIC DNA]</scope>
    <source>
        <strain evidence="4 5">MG1</strain>
    </source>
</reference>
<comment type="caution">
    <text evidence="4">The sequence shown here is derived from an EMBL/GenBank/DDBJ whole genome shotgun (WGS) entry which is preliminary data.</text>
</comment>
<feature type="active site" description="Tele-phosphohistidine intermediate" evidence="2">
    <location>
        <position position="10"/>
    </location>
</feature>
<evidence type="ECO:0000313" key="4">
    <source>
        <dbReference type="EMBL" id="KIU20282.1"/>
    </source>
</evidence>
<evidence type="ECO:0000313" key="5">
    <source>
        <dbReference type="Proteomes" id="UP000032287"/>
    </source>
</evidence>
<dbReference type="Pfam" id="PF00300">
    <property type="entry name" value="His_Phos_1"/>
    <property type="match status" value="1"/>
</dbReference>
<sequence length="222" mass="24582">MSITVYMVRHGQTYLNKYRRMQGWTNAPLTEKGIADGQVAGERLRYVHFDGAYSSDLARAAETARFVLDANLTSDSQDLVELPDFREQFFGSFDGLTGVEAGEALAGVLGLPADTTYGDLIRSLDGDQLMDAFRQADPAGDAEDSQMFWSRLNNGLDTLLAKHQDGDRVLLVVHGILLINLVNRFAGDAYKGIEPENGSITTWQLDENGLHLETFNDTTTEW</sequence>
<dbReference type="AlphaFoldDB" id="A0A0D1LNQ7"/>
<evidence type="ECO:0000256" key="1">
    <source>
        <dbReference type="ARBA" id="ARBA00022801"/>
    </source>
</evidence>
<dbReference type="CDD" id="cd07067">
    <property type="entry name" value="HP_PGM_like"/>
    <property type="match status" value="1"/>
</dbReference>
<feature type="binding site" evidence="3">
    <location>
        <position position="59"/>
    </location>
    <ligand>
        <name>substrate</name>
    </ligand>
</feature>
<dbReference type="STRING" id="137591.AO080_06205"/>
<keyword evidence="1" id="KW-0378">Hydrolase</keyword>
<dbReference type="EMBL" id="JWHU01000023">
    <property type="protein sequence ID" value="KIU20282.1"/>
    <property type="molecule type" value="Genomic_DNA"/>
</dbReference>
<dbReference type="GO" id="GO:0043456">
    <property type="term" value="P:regulation of pentose-phosphate shunt"/>
    <property type="evidence" value="ECO:0007669"/>
    <property type="project" value="TreeGrafter"/>
</dbReference>
<dbReference type="RefSeq" id="WP_043708161.1">
    <property type="nucleotide sequence ID" value="NZ_JALOCT010000005.1"/>
</dbReference>
<dbReference type="InterPro" id="IPR051695">
    <property type="entry name" value="Phosphoglycerate_Mutase"/>
</dbReference>
<organism evidence="4 5">
    <name type="scientific">Weissella cibaria</name>
    <dbReference type="NCBI Taxonomy" id="137591"/>
    <lineage>
        <taxon>Bacteria</taxon>
        <taxon>Bacillati</taxon>
        <taxon>Bacillota</taxon>
        <taxon>Bacilli</taxon>
        <taxon>Lactobacillales</taxon>
        <taxon>Lactobacillaceae</taxon>
        <taxon>Weissella</taxon>
    </lineage>
</organism>
<name>A0A0D1LNQ7_9LACO</name>
<dbReference type="PANTHER" id="PTHR46517:SF1">
    <property type="entry name" value="FRUCTOSE-2,6-BISPHOSPHATASE TIGAR"/>
    <property type="match status" value="1"/>
</dbReference>
<protein>
    <submittedName>
        <fullName evidence="4">GpmA_2 protein</fullName>
    </submittedName>
</protein>